<keyword evidence="12" id="KW-0965">Cell junction</keyword>
<dbReference type="Pfam" id="PF13855">
    <property type="entry name" value="LRR_8"/>
    <property type="match status" value="1"/>
</dbReference>
<dbReference type="InterPro" id="IPR050614">
    <property type="entry name" value="Synaptic_Scaffolding_LAP-MAGUK"/>
</dbReference>
<dbReference type="GO" id="GO:0045211">
    <property type="term" value="C:postsynaptic membrane"/>
    <property type="evidence" value="ECO:0007669"/>
    <property type="project" value="TreeGrafter"/>
</dbReference>
<evidence type="ECO:0000256" key="7">
    <source>
        <dbReference type="ARBA" id="ARBA00022490"/>
    </source>
</evidence>
<dbReference type="GO" id="GO:0098793">
    <property type="term" value="C:presynapse"/>
    <property type="evidence" value="ECO:0007669"/>
    <property type="project" value="UniProtKB-SubCell"/>
</dbReference>
<feature type="compositionally biased region" description="Basic and acidic residues" evidence="23">
    <location>
        <begin position="1648"/>
        <end position="1670"/>
    </location>
</feature>
<accession>A0A9W2XRY5</accession>
<dbReference type="FunFam" id="2.30.42.10:FF:000074">
    <property type="entry name" value="protein scribble homolog isoform X2"/>
    <property type="match status" value="1"/>
</dbReference>
<dbReference type="GO" id="GO:0016323">
    <property type="term" value="C:basolateral plasma membrane"/>
    <property type="evidence" value="ECO:0007669"/>
    <property type="project" value="TreeGrafter"/>
</dbReference>
<evidence type="ECO:0000256" key="4">
    <source>
        <dbReference type="ARBA" id="ARBA00004536"/>
    </source>
</evidence>
<feature type="compositionally biased region" description="Polar residues" evidence="23">
    <location>
        <begin position="1499"/>
        <end position="1513"/>
    </location>
</feature>
<dbReference type="FunFam" id="2.30.42.10:FF:000114">
    <property type="entry name" value="protein scribble homolog isoform X1"/>
    <property type="match status" value="1"/>
</dbReference>
<feature type="region of interest" description="Disordered" evidence="23">
    <location>
        <begin position="1871"/>
        <end position="1958"/>
    </location>
</feature>
<evidence type="ECO:0000256" key="1">
    <source>
        <dbReference type="ARBA" id="ARBA00004202"/>
    </source>
</evidence>
<dbReference type="CDD" id="cd06703">
    <property type="entry name" value="PDZ2_Scribble-like"/>
    <property type="match status" value="1"/>
</dbReference>
<dbReference type="SMART" id="SM00228">
    <property type="entry name" value="PDZ"/>
    <property type="match status" value="4"/>
</dbReference>
<protein>
    <recommendedName>
        <fullName evidence="21">Protein scribble homolog</fullName>
    </recommendedName>
</protein>
<feature type="compositionally biased region" description="Polar residues" evidence="23">
    <location>
        <begin position="514"/>
        <end position="530"/>
    </location>
</feature>
<dbReference type="CTD" id="23513"/>
<keyword evidence="6" id="KW-1003">Cell membrane</keyword>
<dbReference type="GO" id="GO:0014069">
    <property type="term" value="C:postsynaptic density"/>
    <property type="evidence" value="ECO:0007669"/>
    <property type="project" value="TreeGrafter"/>
</dbReference>
<evidence type="ECO:0000256" key="13">
    <source>
        <dbReference type="ARBA" id="ARBA00023018"/>
    </source>
</evidence>
<feature type="region of interest" description="Disordered" evidence="23">
    <location>
        <begin position="934"/>
        <end position="970"/>
    </location>
</feature>
<evidence type="ECO:0000313" key="25">
    <source>
        <dbReference type="Proteomes" id="UP000515150"/>
    </source>
</evidence>
<dbReference type="FunFam" id="3.80.10.10:FF:000338">
    <property type="entry name" value="protein scribble homolog isoform X12"/>
    <property type="match status" value="1"/>
</dbReference>
<feature type="compositionally biased region" description="Polar residues" evidence="23">
    <location>
        <begin position="1472"/>
        <end position="1487"/>
    </location>
</feature>
<keyword evidence="14 22" id="KW-0175">Coiled coil</keyword>
<dbReference type="GO" id="GO:0005912">
    <property type="term" value="C:adherens junction"/>
    <property type="evidence" value="ECO:0007669"/>
    <property type="project" value="UniProtKB-SubCell"/>
</dbReference>
<evidence type="ECO:0000256" key="10">
    <source>
        <dbReference type="ARBA" id="ARBA00022737"/>
    </source>
</evidence>
<dbReference type="SUPFAM" id="SSF52047">
    <property type="entry name" value="RNI-like"/>
    <property type="match status" value="1"/>
</dbReference>
<sequence>MLKCIPLWRCNRHVESVDKRHCNLQTVPDEIFRYTRSLEELLLDANQLKELPKPFFRLLNLRKLGLSDNEIQRLPPEVANFMQLVELDISRNDIPEIPESIKFCRALEIADFSGNPLSRLPDGFTQLRALAHLALNDVSLQALPNDIGNLANLVTLELRENLLKCLPTSLSFLVKLEQLDLGSNELEVLPDTLGALPNLRELWLDRNQLSSLPPELGNLRRLVCLDVSENRLEELPSELNGLLALTDLLLTQNLLEVVPDSIGCLKQLSILKVDQNRLTHLTDSIGECENLTELVLTENLLQSLPRSLGKLKKLTNLNVDRNRLGSVPKELGGCASLNVLSLRDNRLGKLPVELADATELHVLDVAGNRLQNLPFSLTNLNLKAMWLAENQSQPMLKFQTEDDERTGEKVLTCYLLPQQPSPSLENLLQNSVDDSWTDSNLNRVSVIQFQEETKAEEEEDDAAAERRGLQRRATPHPSELKEMKKVIEERRNEGYTSRPDGEDSPDPQGKRLSDLSNQSHDSQDSTLSATSHEDRQNVTFTLPREEIVDGRFAQEVGEVDEMEVEYIEPSVHFAEEPIIRGMDDDDDENGEDGERSDEDHERPAFPAEKQRLIRKDTPHYKKHFKITKLPKPEAVAALLQGFSPDGLHSPTQAAEDEQDEEEDEEQSLGTPQHHHRMDELEDSRQQVNSSQVKGVSFDQVNNLLIEPARIEEEEYTLTILRQTGGLGISIAGGKGSTPYKGDDEGIFISRVSEEGPAARAGVKVGDKLLEVNGVDLHEAEHHTAVEALRSSGATVSMTVLRERMVEPENAITTTPLRPEDDYFPRERRSSGIAFNMETSPSGPRQRFSTCLVRNDKGLGFSIAGGKGSTPYRTGDTGIYISRIAEGGAAHRDSTLRVGDRVISINGVDMTEARHDQAVALLTGTAPTIALLVERDLNPPGGSPGQSRARAHSPPPPEPSESPDQEETGLHGNHLSRMEDEYPIEEVTLMKSGGPLGLSIVGGSDHASHPFGINEPGVFISKVIPNGLACQSGLRVGDRILEVNSIDLRHATHQEAVRALLANKQEICMLVRRDPSPPGMQEIAIHKQPGEKLGISIRGGAKGHAGNPFDPTDEGIFISKVSSSGAAARDGRLQVGMRILEVNNHSLLGMTHTEAVRVLRAVGDSLVMLVCDGFDPHKVAAVESSPGIIANPFATGIVRKNSMESISSIDRDLSPEEMDILQKESEMVRETSQWEREEMEKVERMRLEREEATRLIEEETENIGPGPLKLDYKTLAALPTTSLQKVNRFSTSISLTAPMEAPLQTQCGPPFEPLGFSLGHTTEPLSHIDPESCPGVNTEHDSLLRSSFSPNGTCPTDSAGSSTTISSAVLPEEEECLVDSQPICFKENPFLVANRKGKGLPAREQILSGPPVGYGRQGQLQPWLYSKTPSSDITRTDSPIREVPYSPTIQPPIHHSSNSSTCSGRETRFANIHYTSTPTAKENTSSTRPGAIQPIGRVRPSTSPATPDSHSPNPFQHGPSPFNTQTSPRAPSPTSPDEFPMNVKQAYKAFAAVPRSLAVLEPPQDLYGVRNNFHPKASPEPELNNEVFDDDIDGQERADKGVTSKVSPRPSLTTDRRDYMSLAAVPRLSKFSADLQSPSPVAKNSPEQRSFRDRQKYFEIDVKQQTPEKPKPRVSLVGEDDLKKMREEEERKFEQRAREYLMDEEDEDDEEDLSKQVAQMKATGKVLLDGVEYNVEPVSTPSQHYSTPPSYCGSSGPSSVDGKADSQRNSLDDSFKMEQRPNSMTGLIPAYPGDSAAPIRTAKAERRHQERIRMQSPELAVAPDRDLSPAEKRALEAEKRAMWRAARPYGLEEDVRQYEQDLAKRLYQARVRASQGTAAPPQPPTTSSASSSAASQLRMKSLEQDALKAQMVIAKSRDVKKRGTLDQLTESPSPAPTPSPTPMEEMSPRGLTSPGRLSLSSKKFDYRQFAAIPSSKPVYDIQSPDAADDMGGVDDGSGSPGLAAGLELEVPTPLPTTSALEEMALYSNKRKLRQGRRSLETAVPT</sequence>
<dbReference type="InterPro" id="IPR001611">
    <property type="entry name" value="Leu-rich_rpt"/>
</dbReference>
<gene>
    <name evidence="26" type="primary">scrib</name>
</gene>
<dbReference type="InterPro" id="IPR001478">
    <property type="entry name" value="PDZ"/>
</dbReference>
<keyword evidence="17" id="KW-0966">Cell projection</keyword>
<dbReference type="FunFam" id="3.80.10.10:FF:000072">
    <property type="entry name" value="protein scribble homolog isoform X1"/>
    <property type="match status" value="1"/>
</dbReference>
<feature type="region of interest" description="Disordered" evidence="23">
    <location>
        <begin position="1977"/>
        <end position="2004"/>
    </location>
</feature>
<feature type="domain" description="PDZ" evidence="24">
    <location>
        <begin position="985"/>
        <end position="1074"/>
    </location>
</feature>
<evidence type="ECO:0000256" key="5">
    <source>
        <dbReference type="ARBA" id="ARBA00022473"/>
    </source>
</evidence>
<evidence type="ECO:0000256" key="6">
    <source>
        <dbReference type="ARBA" id="ARBA00022475"/>
    </source>
</evidence>
<feature type="region of interest" description="Disordered" evidence="23">
    <location>
        <begin position="642"/>
        <end position="692"/>
    </location>
</feature>
<feature type="region of interest" description="Disordered" evidence="23">
    <location>
        <begin position="570"/>
        <end position="607"/>
    </location>
</feature>
<evidence type="ECO:0000256" key="8">
    <source>
        <dbReference type="ARBA" id="ARBA00022553"/>
    </source>
</evidence>
<feature type="compositionally biased region" description="Basic and acidic residues" evidence="23">
    <location>
        <begin position="1761"/>
        <end position="1778"/>
    </location>
</feature>
<dbReference type="GO" id="GO:0098609">
    <property type="term" value="P:cell-cell adhesion"/>
    <property type="evidence" value="ECO:0007669"/>
    <property type="project" value="TreeGrafter"/>
</dbReference>
<feature type="compositionally biased region" description="Acidic residues" evidence="23">
    <location>
        <begin position="654"/>
        <end position="666"/>
    </location>
</feature>
<dbReference type="FunFam" id="2.30.42.10:FF:000064">
    <property type="entry name" value="protein lap4 isoform X1"/>
    <property type="match status" value="1"/>
</dbReference>
<dbReference type="Pfam" id="PF23598">
    <property type="entry name" value="LRR_14"/>
    <property type="match status" value="1"/>
</dbReference>
<feature type="compositionally biased region" description="Basic and acidic residues" evidence="23">
    <location>
        <begin position="597"/>
        <end position="607"/>
    </location>
</feature>
<organism evidence="25 26">
    <name type="scientific">Betta splendens</name>
    <name type="common">Siamese fighting fish</name>
    <dbReference type="NCBI Taxonomy" id="158456"/>
    <lineage>
        <taxon>Eukaryota</taxon>
        <taxon>Metazoa</taxon>
        <taxon>Chordata</taxon>
        <taxon>Craniata</taxon>
        <taxon>Vertebrata</taxon>
        <taxon>Euteleostomi</taxon>
        <taxon>Actinopterygii</taxon>
        <taxon>Neopterygii</taxon>
        <taxon>Teleostei</taxon>
        <taxon>Neoteleostei</taxon>
        <taxon>Acanthomorphata</taxon>
        <taxon>Anabantaria</taxon>
        <taxon>Anabantiformes</taxon>
        <taxon>Anabantoidei</taxon>
        <taxon>Osphronemidae</taxon>
        <taxon>Betta</taxon>
    </lineage>
</organism>
<dbReference type="SUPFAM" id="SSF52058">
    <property type="entry name" value="L domain-like"/>
    <property type="match status" value="1"/>
</dbReference>
<feature type="region of interest" description="Disordered" evidence="23">
    <location>
        <begin position="1569"/>
        <end position="1617"/>
    </location>
</feature>
<keyword evidence="9" id="KW-0433">Leucine-rich repeat</keyword>
<feature type="region of interest" description="Disordered" evidence="23">
    <location>
        <begin position="1733"/>
        <end position="1826"/>
    </location>
</feature>
<evidence type="ECO:0000256" key="3">
    <source>
        <dbReference type="ARBA" id="ARBA00004510"/>
    </source>
</evidence>
<feature type="compositionally biased region" description="Basic and acidic residues" evidence="23">
    <location>
        <begin position="1914"/>
        <end position="1923"/>
    </location>
</feature>
<dbReference type="GO" id="GO:0043113">
    <property type="term" value="P:receptor clustering"/>
    <property type="evidence" value="ECO:0007669"/>
    <property type="project" value="TreeGrafter"/>
</dbReference>
<dbReference type="OrthoDB" id="676979at2759"/>
<keyword evidence="13" id="KW-0770">Synapse</keyword>
<dbReference type="InterPro" id="IPR036034">
    <property type="entry name" value="PDZ_sf"/>
</dbReference>
<dbReference type="GO" id="GO:0098968">
    <property type="term" value="P:neurotransmitter receptor transport postsynaptic membrane to endosome"/>
    <property type="evidence" value="ECO:0007669"/>
    <property type="project" value="TreeGrafter"/>
</dbReference>
<dbReference type="Gene3D" id="2.30.42.10">
    <property type="match status" value="4"/>
</dbReference>
<feature type="domain" description="PDZ" evidence="24">
    <location>
        <begin position="716"/>
        <end position="803"/>
    </location>
</feature>
<keyword evidence="5" id="KW-0217">Developmental protein</keyword>
<evidence type="ECO:0000256" key="17">
    <source>
        <dbReference type="ARBA" id="ARBA00023273"/>
    </source>
</evidence>
<feature type="compositionally biased region" description="Polar residues" evidence="23">
    <location>
        <begin position="1454"/>
        <end position="1463"/>
    </location>
</feature>
<keyword evidence="8" id="KW-0597">Phosphoprotein</keyword>
<keyword evidence="10" id="KW-0677">Repeat</keyword>
<feature type="region of interest" description="Disordered" evidence="23">
    <location>
        <begin position="1629"/>
        <end position="1716"/>
    </location>
</feature>
<comment type="subcellular location">
    <subcellularLocation>
        <location evidence="4">Cell junction</location>
        <location evidence="4">Adherens junction</location>
    </subcellularLocation>
    <subcellularLocation>
        <location evidence="1">Cell membrane</location>
        <topology evidence="1">Peripheral membrane protein</topology>
    </subcellularLocation>
    <subcellularLocation>
        <location evidence="3">Cell projection</location>
        <location evidence="3">Lamellipodium</location>
    </subcellularLocation>
    <subcellularLocation>
        <location evidence="2">Cytoplasm</location>
    </subcellularLocation>
    <subcellularLocation>
        <location evidence="20">Postsynapse</location>
    </subcellularLocation>
    <subcellularLocation>
        <location evidence="19">Presynapse</location>
    </subcellularLocation>
</comment>
<evidence type="ECO:0000256" key="21">
    <source>
        <dbReference type="ARBA" id="ARBA00072775"/>
    </source>
</evidence>
<dbReference type="SMART" id="SM00364">
    <property type="entry name" value="LRR_BAC"/>
    <property type="match status" value="10"/>
</dbReference>
<keyword evidence="7" id="KW-0963">Cytoplasm</keyword>
<dbReference type="PANTHER" id="PTHR23119">
    <property type="entry name" value="DISCS LARGE"/>
    <property type="match status" value="1"/>
</dbReference>
<reference evidence="26" key="1">
    <citation type="submission" date="2025-08" db="UniProtKB">
        <authorList>
            <consortium name="RefSeq"/>
        </authorList>
    </citation>
    <scope>IDENTIFICATION</scope>
</reference>
<evidence type="ECO:0000256" key="18">
    <source>
        <dbReference type="ARBA" id="ARBA00023288"/>
    </source>
</evidence>
<feature type="domain" description="PDZ" evidence="24">
    <location>
        <begin position="1081"/>
        <end position="1169"/>
    </location>
</feature>
<dbReference type="RefSeq" id="XP_055364369.1">
    <property type="nucleotide sequence ID" value="XM_055508394.1"/>
</dbReference>
<evidence type="ECO:0000256" key="16">
    <source>
        <dbReference type="ARBA" id="ARBA00023139"/>
    </source>
</evidence>
<feature type="region of interest" description="Disordered" evidence="23">
    <location>
        <begin position="1425"/>
        <end position="1539"/>
    </location>
</feature>
<dbReference type="GeneID" id="114854312"/>
<dbReference type="CDD" id="cd06702">
    <property type="entry name" value="PDZ3_Scribble-like"/>
    <property type="match status" value="1"/>
</dbReference>
<evidence type="ECO:0000256" key="9">
    <source>
        <dbReference type="ARBA" id="ARBA00022614"/>
    </source>
</evidence>
<keyword evidence="25" id="KW-1185">Reference proteome</keyword>
<feature type="compositionally biased region" description="Basic and acidic residues" evidence="23">
    <location>
        <begin position="478"/>
        <end position="493"/>
    </location>
</feature>
<evidence type="ECO:0000256" key="12">
    <source>
        <dbReference type="ARBA" id="ARBA00022949"/>
    </source>
</evidence>
<feature type="compositionally biased region" description="Low complexity" evidence="23">
    <location>
        <begin position="1872"/>
        <end position="1895"/>
    </location>
</feature>
<dbReference type="PROSITE" id="PS50106">
    <property type="entry name" value="PDZ"/>
    <property type="match status" value="4"/>
</dbReference>
<evidence type="ECO:0000259" key="24">
    <source>
        <dbReference type="PROSITE" id="PS50106"/>
    </source>
</evidence>
<evidence type="ECO:0000256" key="23">
    <source>
        <dbReference type="SAM" id="MobiDB-lite"/>
    </source>
</evidence>
<dbReference type="Gene3D" id="3.80.10.10">
    <property type="entry name" value="Ribonuclease Inhibitor"/>
    <property type="match status" value="2"/>
</dbReference>
<dbReference type="GO" id="GO:0045197">
    <property type="term" value="P:establishment or maintenance of epithelial cell apical/basal polarity"/>
    <property type="evidence" value="ECO:0007669"/>
    <property type="project" value="TreeGrafter"/>
</dbReference>
<feature type="compositionally biased region" description="Basic and acidic residues" evidence="23">
    <location>
        <begin position="573"/>
        <end position="582"/>
    </location>
</feature>
<keyword evidence="11" id="KW-0221">Differentiation</keyword>
<dbReference type="GO" id="GO:0005737">
    <property type="term" value="C:cytoplasm"/>
    <property type="evidence" value="ECO:0007669"/>
    <property type="project" value="UniProtKB-SubCell"/>
</dbReference>
<feature type="compositionally biased region" description="Acidic residues" evidence="23">
    <location>
        <begin position="1701"/>
        <end position="1711"/>
    </location>
</feature>
<feature type="compositionally biased region" description="Acidic residues" evidence="23">
    <location>
        <begin position="583"/>
        <end position="596"/>
    </location>
</feature>
<feature type="region of interest" description="Disordered" evidence="23">
    <location>
        <begin position="451"/>
        <end position="542"/>
    </location>
</feature>
<evidence type="ECO:0000256" key="22">
    <source>
        <dbReference type="SAM" id="Coils"/>
    </source>
</evidence>
<name>A0A9W2XRY5_BETSP</name>
<evidence type="ECO:0000256" key="2">
    <source>
        <dbReference type="ARBA" id="ARBA00004496"/>
    </source>
</evidence>
<feature type="compositionally biased region" description="Polar residues" evidence="23">
    <location>
        <begin position="1603"/>
        <end position="1612"/>
    </location>
</feature>
<dbReference type="FunFam" id="2.30.42.10:FF:000041">
    <property type="entry name" value="protein scribble homolog isoform X1"/>
    <property type="match status" value="1"/>
</dbReference>
<dbReference type="SMART" id="SM00369">
    <property type="entry name" value="LRR_TYP"/>
    <property type="match status" value="12"/>
</dbReference>
<dbReference type="KEGG" id="bspl:114854312"/>
<dbReference type="Pfam" id="PF00595">
    <property type="entry name" value="PDZ"/>
    <property type="match status" value="4"/>
</dbReference>
<proteinExistence type="predicted"/>
<dbReference type="GO" id="GO:0098887">
    <property type="term" value="P:neurotransmitter receptor transport, endosome to postsynaptic membrane"/>
    <property type="evidence" value="ECO:0007669"/>
    <property type="project" value="TreeGrafter"/>
</dbReference>
<dbReference type="InterPro" id="IPR055414">
    <property type="entry name" value="LRR_R13L4/SHOC2-like"/>
</dbReference>
<feature type="compositionally biased region" description="Low complexity" evidence="23">
    <location>
        <begin position="1744"/>
        <end position="1758"/>
    </location>
</feature>
<dbReference type="GO" id="GO:0030027">
    <property type="term" value="C:lamellipodium"/>
    <property type="evidence" value="ECO:0007669"/>
    <property type="project" value="UniProtKB-SubCell"/>
</dbReference>
<evidence type="ECO:0000313" key="26">
    <source>
        <dbReference type="RefSeq" id="XP_055364369.1"/>
    </source>
</evidence>
<evidence type="ECO:0000256" key="11">
    <source>
        <dbReference type="ARBA" id="ARBA00022782"/>
    </source>
</evidence>
<dbReference type="PROSITE" id="PS51450">
    <property type="entry name" value="LRR"/>
    <property type="match status" value="3"/>
</dbReference>
<dbReference type="InterPro" id="IPR032675">
    <property type="entry name" value="LRR_dom_sf"/>
</dbReference>
<feature type="compositionally biased region" description="Basic and acidic residues" evidence="23">
    <location>
        <begin position="1801"/>
        <end position="1812"/>
    </location>
</feature>
<evidence type="ECO:0000256" key="20">
    <source>
        <dbReference type="ARBA" id="ARBA00034110"/>
    </source>
</evidence>
<keyword evidence="15" id="KW-0472">Membrane</keyword>
<dbReference type="Proteomes" id="UP000515150">
    <property type="component" value="Chromosome 4"/>
</dbReference>
<keyword evidence="18" id="KW-0449">Lipoprotein</keyword>
<dbReference type="InterPro" id="IPR003591">
    <property type="entry name" value="Leu-rich_rpt_typical-subtyp"/>
</dbReference>
<dbReference type="CDD" id="cd06701">
    <property type="entry name" value="PDZ4_Scribble-like"/>
    <property type="match status" value="1"/>
</dbReference>
<dbReference type="PANTHER" id="PTHR23119:SF57">
    <property type="entry name" value="PROTEIN SCRIBBLE HOMOLOG"/>
    <property type="match status" value="1"/>
</dbReference>
<dbReference type="SUPFAM" id="SSF50156">
    <property type="entry name" value="PDZ domain-like"/>
    <property type="match status" value="4"/>
</dbReference>
<dbReference type="CDD" id="cd06704">
    <property type="entry name" value="PDZ1_Scribble-like"/>
    <property type="match status" value="1"/>
</dbReference>
<dbReference type="GO" id="GO:0019901">
    <property type="term" value="F:protein kinase binding"/>
    <property type="evidence" value="ECO:0007669"/>
    <property type="project" value="TreeGrafter"/>
</dbReference>
<dbReference type="GO" id="GO:0030154">
    <property type="term" value="P:cell differentiation"/>
    <property type="evidence" value="ECO:0007669"/>
    <property type="project" value="UniProtKB-KW"/>
</dbReference>
<feature type="compositionally biased region" description="Basic and acidic residues" evidence="23">
    <location>
        <begin position="1679"/>
        <end position="1700"/>
    </location>
</feature>
<feature type="domain" description="PDZ" evidence="24">
    <location>
        <begin position="848"/>
        <end position="936"/>
    </location>
</feature>
<evidence type="ECO:0000256" key="14">
    <source>
        <dbReference type="ARBA" id="ARBA00023054"/>
    </source>
</evidence>
<feature type="coiled-coil region" evidence="22">
    <location>
        <begin position="1234"/>
        <end position="1261"/>
    </location>
</feature>
<evidence type="ECO:0000256" key="15">
    <source>
        <dbReference type="ARBA" id="ARBA00023136"/>
    </source>
</evidence>
<keyword evidence="16" id="KW-0564">Palmitate</keyword>
<evidence type="ECO:0000256" key="19">
    <source>
        <dbReference type="ARBA" id="ARBA00034106"/>
    </source>
</evidence>